<dbReference type="AlphaFoldDB" id="A0A9P4R9J7"/>
<evidence type="ECO:0000256" key="1">
    <source>
        <dbReference type="SAM" id="MobiDB-lite"/>
    </source>
</evidence>
<comment type="caution">
    <text evidence="2">The sequence shown here is derived from an EMBL/GenBank/DDBJ whole genome shotgun (WGS) entry which is preliminary data.</text>
</comment>
<feature type="compositionally biased region" description="Low complexity" evidence="1">
    <location>
        <begin position="332"/>
        <end position="344"/>
    </location>
</feature>
<feature type="compositionally biased region" description="Low complexity" evidence="1">
    <location>
        <begin position="105"/>
        <end position="118"/>
    </location>
</feature>
<name>A0A9P4R9J7_9PLEO</name>
<dbReference type="OrthoDB" id="9932926at2759"/>
<dbReference type="Gene3D" id="3.40.30.10">
    <property type="entry name" value="Glutaredoxin"/>
    <property type="match status" value="1"/>
</dbReference>
<dbReference type="SUPFAM" id="SSF52833">
    <property type="entry name" value="Thioredoxin-like"/>
    <property type="match status" value="1"/>
</dbReference>
<organism evidence="2 3">
    <name type="scientific">Polyplosphaeria fusca</name>
    <dbReference type="NCBI Taxonomy" id="682080"/>
    <lineage>
        <taxon>Eukaryota</taxon>
        <taxon>Fungi</taxon>
        <taxon>Dikarya</taxon>
        <taxon>Ascomycota</taxon>
        <taxon>Pezizomycotina</taxon>
        <taxon>Dothideomycetes</taxon>
        <taxon>Pleosporomycetidae</taxon>
        <taxon>Pleosporales</taxon>
        <taxon>Tetraplosphaeriaceae</taxon>
        <taxon>Polyplosphaeria</taxon>
    </lineage>
</organism>
<proteinExistence type="predicted"/>
<accession>A0A9P4R9J7</accession>
<protein>
    <submittedName>
        <fullName evidence="2">Uncharacterized protein</fullName>
    </submittedName>
</protein>
<dbReference type="Proteomes" id="UP000799444">
    <property type="component" value="Unassembled WGS sequence"/>
</dbReference>
<feature type="compositionally biased region" description="Acidic residues" evidence="1">
    <location>
        <begin position="298"/>
        <end position="316"/>
    </location>
</feature>
<evidence type="ECO:0000313" key="3">
    <source>
        <dbReference type="Proteomes" id="UP000799444"/>
    </source>
</evidence>
<feature type="compositionally biased region" description="Acidic residues" evidence="1">
    <location>
        <begin position="351"/>
        <end position="378"/>
    </location>
</feature>
<keyword evidence="3" id="KW-1185">Reference proteome</keyword>
<feature type="region of interest" description="Disordered" evidence="1">
    <location>
        <begin position="148"/>
        <end position="399"/>
    </location>
</feature>
<dbReference type="EMBL" id="ML996105">
    <property type="protein sequence ID" value="KAF2739328.1"/>
    <property type="molecule type" value="Genomic_DNA"/>
</dbReference>
<sequence>MAELSVYDNDPTLYLFTSLTAGSSHIVTATSRIETILKANKIPFKGVDTATDELARKLYGRRARGKKLPLLVKEGFVVADLEQVEEWNEYDELKEALGVTAALAPAKPTPAASTTASKPEPKKENIAPASSEQNLAIRQMGAEAAAVAASKKATPSNINTTNPLLSQKVNSPATSTPTKPKADPSGILSPRSIPLPETPKTLAPSTDGTLDTSSIPSPTQKGVKQPPSMHIDAPNPALDAGPVKVSQASPSAKSPPITSPARTSSSDSGMFHGSKVETPSEEEIKQIEKAQTIPEVSSSDEEEDDDEDDDDDDESESDKKADVDTKNIGSQGADAAKGGPVAKGAGKGAEEVEEEEEDEEDEDDEDEDEDESEEDTDDDSKPQAQSAKAADKAGVSVKD</sequence>
<feature type="compositionally biased region" description="Polar residues" evidence="1">
    <location>
        <begin position="154"/>
        <end position="178"/>
    </location>
</feature>
<dbReference type="InterPro" id="IPR036249">
    <property type="entry name" value="Thioredoxin-like_sf"/>
</dbReference>
<dbReference type="PROSITE" id="PS51354">
    <property type="entry name" value="GLUTAREDOXIN_2"/>
    <property type="match status" value="1"/>
</dbReference>
<reference evidence="2" key="1">
    <citation type="journal article" date="2020" name="Stud. Mycol.">
        <title>101 Dothideomycetes genomes: a test case for predicting lifestyles and emergence of pathogens.</title>
        <authorList>
            <person name="Haridas S."/>
            <person name="Albert R."/>
            <person name="Binder M."/>
            <person name="Bloem J."/>
            <person name="Labutti K."/>
            <person name="Salamov A."/>
            <person name="Andreopoulos B."/>
            <person name="Baker S."/>
            <person name="Barry K."/>
            <person name="Bills G."/>
            <person name="Bluhm B."/>
            <person name="Cannon C."/>
            <person name="Castanera R."/>
            <person name="Culley D."/>
            <person name="Daum C."/>
            <person name="Ezra D."/>
            <person name="Gonzalez J."/>
            <person name="Henrissat B."/>
            <person name="Kuo A."/>
            <person name="Liang C."/>
            <person name="Lipzen A."/>
            <person name="Lutzoni F."/>
            <person name="Magnuson J."/>
            <person name="Mondo S."/>
            <person name="Nolan M."/>
            <person name="Ohm R."/>
            <person name="Pangilinan J."/>
            <person name="Park H.-J."/>
            <person name="Ramirez L."/>
            <person name="Alfaro M."/>
            <person name="Sun H."/>
            <person name="Tritt A."/>
            <person name="Yoshinaga Y."/>
            <person name="Zwiers L.-H."/>
            <person name="Turgeon B."/>
            <person name="Goodwin S."/>
            <person name="Spatafora J."/>
            <person name="Crous P."/>
            <person name="Grigoriev I."/>
        </authorList>
    </citation>
    <scope>NUCLEOTIDE SEQUENCE</scope>
    <source>
        <strain evidence="2">CBS 125425</strain>
    </source>
</reference>
<feature type="region of interest" description="Disordered" evidence="1">
    <location>
        <begin position="105"/>
        <end position="129"/>
    </location>
</feature>
<feature type="compositionally biased region" description="Polar residues" evidence="1">
    <location>
        <begin position="203"/>
        <end position="222"/>
    </location>
</feature>
<evidence type="ECO:0000313" key="2">
    <source>
        <dbReference type="EMBL" id="KAF2739328.1"/>
    </source>
</evidence>
<gene>
    <name evidence="2" type="ORF">EJ04DRAFT_560111</name>
</gene>